<sequence>MYNLETPAGQLFCGTHTTLGFSCAMNTVMRLVEADMKIEQVLNGFMVDLEVDSKNVSVAGQALDMCLKLVAPEFAHKPWNHYKQFLLFLEQRHASSVLFAYKDSRFGCLSRAAAVLIYHYDHLAEFLSQNPHINNRLACLVREVMELPYLKVVLVVFACLGVHMVEPLYASTIEKDATHTQLREFYKGLHTGLGQLISNDFTRFTKPEYPGVSDDLFTGVKKTYKEEVLNSVSDLAAEHVEEVKKLTNLMLPHLQTVLARQRRD</sequence>
<dbReference type="EMBL" id="JAINUG010000111">
    <property type="protein sequence ID" value="KAJ8395919.1"/>
    <property type="molecule type" value="Genomic_DNA"/>
</dbReference>
<protein>
    <submittedName>
        <fullName evidence="1">Uncharacterized protein</fullName>
    </submittedName>
</protein>
<dbReference type="AlphaFoldDB" id="A0AAD7S4S7"/>
<organism evidence="1 2">
    <name type="scientific">Aldrovandia affinis</name>
    <dbReference type="NCBI Taxonomy" id="143900"/>
    <lineage>
        <taxon>Eukaryota</taxon>
        <taxon>Metazoa</taxon>
        <taxon>Chordata</taxon>
        <taxon>Craniata</taxon>
        <taxon>Vertebrata</taxon>
        <taxon>Euteleostomi</taxon>
        <taxon>Actinopterygii</taxon>
        <taxon>Neopterygii</taxon>
        <taxon>Teleostei</taxon>
        <taxon>Notacanthiformes</taxon>
        <taxon>Halosauridae</taxon>
        <taxon>Aldrovandia</taxon>
    </lineage>
</organism>
<reference evidence="1" key="1">
    <citation type="journal article" date="2023" name="Science">
        <title>Genome structures resolve the early diversification of teleost fishes.</title>
        <authorList>
            <person name="Parey E."/>
            <person name="Louis A."/>
            <person name="Montfort J."/>
            <person name="Bouchez O."/>
            <person name="Roques C."/>
            <person name="Iampietro C."/>
            <person name="Lluch J."/>
            <person name="Castinel A."/>
            <person name="Donnadieu C."/>
            <person name="Desvignes T."/>
            <person name="Floi Bucao C."/>
            <person name="Jouanno E."/>
            <person name="Wen M."/>
            <person name="Mejri S."/>
            <person name="Dirks R."/>
            <person name="Jansen H."/>
            <person name="Henkel C."/>
            <person name="Chen W.J."/>
            <person name="Zahm M."/>
            <person name="Cabau C."/>
            <person name="Klopp C."/>
            <person name="Thompson A.W."/>
            <person name="Robinson-Rechavi M."/>
            <person name="Braasch I."/>
            <person name="Lecointre G."/>
            <person name="Bobe J."/>
            <person name="Postlethwait J.H."/>
            <person name="Berthelot C."/>
            <person name="Roest Crollius H."/>
            <person name="Guiguen Y."/>
        </authorList>
    </citation>
    <scope>NUCLEOTIDE SEQUENCE</scope>
    <source>
        <strain evidence="1">NC1722</strain>
    </source>
</reference>
<gene>
    <name evidence="1" type="ORF">AAFF_G00026270</name>
</gene>
<evidence type="ECO:0000313" key="2">
    <source>
        <dbReference type="Proteomes" id="UP001221898"/>
    </source>
</evidence>
<proteinExistence type="predicted"/>
<accession>A0AAD7S4S7</accession>
<comment type="caution">
    <text evidence="1">The sequence shown here is derived from an EMBL/GenBank/DDBJ whole genome shotgun (WGS) entry which is preliminary data.</text>
</comment>
<dbReference type="Proteomes" id="UP001221898">
    <property type="component" value="Unassembled WGS sequence"/>
</dbReference>
<evidence type="ECO:0000313" key="1">
    <source>
        <dbReference type="EMBL" id="KAJ8395919.1"/>
    </source>
</evidence>
<keyword evidence="2" id="KW-1185">Reference proteome</keyword>
<name>A0AAD7S4S7_9TELE</name>